<dbReference type="GO" id="GO:0046872">
    <property type="term" value="F:metal ion binding"/>
    <property type="evidence" value="ECO:0007669"/>
    <property type="project" value="UniProtKB-KW"/>
</dbReference>
<keyword evidence="7" id="KW-0862">Zinc</keyword>
<comment type="similarity">
    <text evidence="2 10">Belongs to the PduL family.</text>
</comment>
<dbReference type="UniPathway" id="UPA00621"/>
<sequence length="212" mass="23839">MSDQIEKIVEIIFDKIYTRFKKSGYVEIEASGRHVHLSREVIDKLFGKDYQLTNIKALSQPGQFVAKERVTLIGPKGQLQNVVILGPERKKSQIEVSKTDAKILGVKAPVQESGKFLGTAPIEISANGKTLYLNEGVLVAERHIHMSREDAQNLSLKDGDRLDIEVKTDRPMIFKNVNLRVSDKFDTYMHIDYDEANACNLAGRTLGLIVKK</sequence>
<evidence type="ECO:0000256" key="9">
    <source>
        <dbReference type="ARBA" id="ARBA00047589"/>
    </source>
</evidence>
<comment type="pathway">
    <text evidence="10">Polyol metabolism; 1,2-propanediol degradation.</text>
</comment>
<comment type="catalytic activity">
    <reaction evidence="9 10">
        <text>propanoyl-CoA + phosphate = propanoyl phosphate + CoA</text>
        <dbReference type="Rhea" id="RHEA:28046"/>
        <dbReference type="ChEBI" id="CHEBI:43474"/>
        <dbReference type="ChEBI" id="CHEBI:57287"/>
        <dbReference type="ChEBI" id="CHEBI:57392"/>
        <dbReference type="ChEBI" id="CHEBI:58933"/>
        <dbReference type="EC" id="2.3.1.222"/>
    </reaction>
</comment>
<evidence type="ECO:0000313" key="11">
    <source>
        <dbReference type="EMBL" id="KNZ42493.1"/>
    </source>
</evidence>
<gene>
    <name evidence="11" type="ORF">AKG39_06095</name>
</gene>
<comment type="caution">
    <text evidence="11">The sequence shown here is derived from an EMBL/GenBank/DDBJ whole genome shotgun (WGS) entry which is preliminary data.</text>
</comment>
<evidence type="ECO:0000256" key="7">
    <source>
        <dbReference type="ARBA" id="ARBA00022833"/>
    </source>
</evidence>
<dbReference type="PIRSF" id="PIRSF010130">
    <property type="entry name" value="PduL"/>
    <property type="match status" value="1"/>
</dbReference>
<keyword evidence="12" id="KW-1185">Reference proteome</keyword>
<dbReference type="STRING" id="52689.AKG39_06095"/>
<dbReference type="EC" id="2.3.1.222" evidence="3 10"/>
<evidence type="ECO:0000256" key="4">
    <source>
        <dbReference type="ARBA" id="ARBA00020837"/>
    </source>
</evidence>
<name>A0A0L6U1V7_9FIRM</name>
<comment type="function">
    <text evidence="10">Involved in 1,2-propanediol (1,2-PD) degradation by catalyzing the conversion of propanoyl-CoA to propanoyl-phosphate.</text>
</comment>
<evidence type="ECO:0000256" key="1">
    <source>
        <dbReference type="ARBA" id="ARBA00001947"/>
    </source>
</evidence>
<dbReference type="RefSeq" id="WP_050739488.1">
    <property type="nucleotide sequence ID" value="NZ_LGYO01000012.1"/>
</dbReference>
<dbReference type="EMBL" id="LGYO01000012">
    <property type="protein sequence ID" value="KNZ42493.1"/>
    <property type="molecule type" value="Genomic_DNA"/>
</dbReference>
<keyword evidence="5 10" id="KW-0808">Transferase</keyword>
<keyword evidence="8 10" id="KW-0012">Acyltransferase</keyword>
<organism evidence="11 12">
    <name type="scientific">Acetobacterium bakii</name>
    <dbReference type="NCBI Taxonomy" id="52689"/>
    <lineage>
        <taxon>Bacteria</taxon>
        <taxon>Bacillati</taxon>
        <taxon>Bacillota</taxon>
        <taxon>Clostridia</taxon>
        <taxon>Eubacteriales</taxon>
        <taxon>Eubacteriaceae</taxon>
        <taxon>Acetobacterium</taxon>
    </lineage>
</organism>
<dbReference type="OrthoDB" id="9784365at2"/>
<evidence type="ECO:0000256" key="5">
    <source>
        <dbReference type="ARBA" id="ARBA00022679"/>
    </source>
</evidence>
<dbReference type="GO" id="GO:0051144">
    <property type="term" value="P:1,2-propanediol catabolic process"/>
    <property type="evidence" value="ECO:0007669"/>
    <property type="project" value="UniProtKB-UniPathway"/>
</dbReference>
<evidence type="ECO:0000256" key="3">
    <source>
        <dbReference type="ARBA" id="ARBA00012206"/>
    </source>
</evidence>
<reference evidence="12" key="1">
    <citation type="submission" date="2015-07" db="EMBL/GenBank/DDBJ databases">
        <title>Draft genome sequence of Acetobacterium bakii DSM 8293, a potential psychrophilic chemical producer through syngas fermentation.</title>
        <authorList>
            <person name="Song Y."/>
            <person name="Hwang S."/>
            <person name="Cho B.-K."/>
        </authorList>
    </citation>
    <scope>NUCLEOTIDE SEQUENCE [LARGE SCALE GENOMIC DNA]</scope>
    <source>
        <strain evidence="12">DSM 8239</strain>
    </source>
</reference>
<dbReference type="Proteomes" id="UP000036873">
    <property type="component" value="Unassembled WGS sequence"/>
</dbReference>
<accession>A0A0L6U1V7</accession>
<keyword evidence="6" id="KW-0479">Metal-binding</keyword>
<dbReference type="AlphaFoldDB" id="A0A0L6U1V7"/>
<protein>
    <recommendedName>
        <fullName evidence="4 10">Phosphate propanoyltransferase</fullName>
        <ecNumber evidence="3 10">2.3.1.222</ecNumber>
    </recommendedName>
</protein>
<dbReference type="PANTHER" id="PTHR39453:SF1">
    <property type="entry name" value="PHOSPHATE PROPANOYLTRANSFERASE"/>
    <property type="match status" value="1"/>
</dbReference>
<dbReference type="GO" id="GO:0016747">
    <property type="term" value="F:acyltransferase activity, transferring groups other than amino-acyl groups"/>
    <property type="evidence" value="ECO:0007669"/>
    <property type="project" value="InterPro"/>
</dbReference>
<dbReference type="InterPro" id="IPR008300">
    <property type="entry name" value="PTAC"/>
</dbReference>
<dbReference type="Pfam" id="PF06130">
    <property type="entry name" value="PTAC"/>
    <property type="match status" value="1"/>
</dbReference>
<evidence type="ECO:0000256" key="2">
    <source>
        <dbReference type="ARBA" id="ARBA00007342"/>
    </source>
</evidence>
<evidence type="ECO:0000256" key="10">
    <source>
        <dbReference type="PIRNR" id="PIRNR010130"/>
    </source>
</evidence>
<comment type="cofactor">
    <cofactor evidence="1">
        <name>Zn(2+)</name>
        <dbReference type="ChEBI" id="CHEBI:29105"/>
    </cofactor>
</comment>
<dbReference type="PANTHER" id="PTHR39453">
    <property type="entry name" value="PHOSPHATE PROPANOYLTRANSFERASE"/>
    <property type="match status" value="1"/>
</dbReference>
<proteinExistence type="inferred from homology"/>
<evidence type="ECO:0000313" key="12">
    <source>
        <dbReference type="Proteomes" id="UP000036873"/>
    </source>
</evidence>
<evidence type="ECO:0000256" key="8">
    <source>
        <dbReference type="ARBA" id="ARBA00023315"/>
    </source>
</evidence>
<evidence type="ECO:0000256" key="6">
    <source>
        <dbReference type="ARBA" id="ARBA00022723"/>
    </source>
</evidence>
<dbReference type="PATRIC" id="fig|52689.4.peg.315"/>
<dbReference type="NCBIfam" id="NF011652">
    <property type="entry name" value="PRK15070.1"/>
    <property type="match status" value="1"/>
</dbReference>